<keyword evidence="9" id="KW-1185">Reference proteome</keyword>
<evidence type="ECO:0000256" key="3">
    <source>
        <dbReference type="ARBA" id="ARBA00022989"/>
    </source>
</evidence>
<dbReference type="Proteomes" id="UP000253551">
    <property type="component" value="Unassembled WGS sequence"/>
</dbReference>
<feature type="transmembrane region" description="Helical" evidence="6">
    <location>
        <begin position="45"/>
        <end position="62"/>
    </location>
</feature>
<evidence type="ECO:0000256" key="4">
    <source>
        <dbReference type="ARBA" id="ARBA00023136"/>
    </source>
</evidence>
<keyword evidence="3 6" id="KW-1133">Transmembrane helix</keyword>
<feature type="domain" description="SUN" evidence="7">
    <location>
        <begin position="282"/>
        <end position="447"/>
    </location>
</feature>
<evidence type="ECO:0000256" key="2">
    <source>
        <dbReference type="ARBA" id="ARBA00022692"/>
    </source>
</evidence>
<dbReference type="OrthoDB" id="342281at2759"/>
<feature type="transmembrane region" description="Helical" evidence="6">
    <location>
        <begin position="12"/>
        <end position="33"/>
    </location>
</feature>
<dbReference type="STRING" id="4846.A0A367JMT2"/>
<dbReference type="Pfam" id="PF07738">
    <property type="entry name" value="Sad1_UNC"/>
    <property type="match status" value="1"/>
</dbReference>
<keyword evidence="4 6" id="KW-0472">Membrane</keyword>
<dbReference type="PANTHER" id="PTHR12911">
    <property type="entry name" value="SAD1/UNC-84-LIKE PROTEIN-RELATED"/>
    <property type="match status" value="1"/>
</dbReference>
<organism evidence="8 9">
    <name type="scientific">Rhizopus stolonifer</name>
    <name type="common">Rhizopus nigricans</name>
    <dbReference type="NCBI Taxonomy" id="4846"/>
    <lineage>
        <taxon>Eukaryota</taxon>
        <taxon>Fungi</taxon>
        <taxon>Fungi incertae sedis</taxon>
        <taxon>Mucoromycota</taxon>
        <taxon>Mucoromycotina</taxon>
        <taxon>Mucoromycetes</taxon>
        <taxon>Mucorales</taxon>
        <taxon>Mucorineae</taxon>
        <taxon>Rhizopodaceae</taxon>
        <taxon>Rhizopus</taxon>
    </lineage>
</organism>
<dbReference type="PANTHER" id="PTHR12911:SF8">
    <property type="entry name" value="KLAROID PROTEIN-RELATED"/>
    <property type="match status" value="1"/>
</dbReference>
<proteinExistence type="predicted"/>
<feature type="coiled-coil region" evidence="5">
    <location>
        <begin position="148"/>
        <end position="175"/>
    </location>
</feature>
<keyword evidence="5" id="KW-0175">Coiled coil</keyword>
<comment type="subcellular location">
    <subcellularLocation>
        <location evidence="1">Membrane</location>
    </subcellularLocation>
</comment>
<evidence type="ECO:0000256" key="5">
    <source>
        <dbReference type="SAM" id="Coils"/>
    </source>
</evidence>
<evidence type="ECO:0000313" key="9">
    <source>
        <dbReference type="Proteomes" id="UP000253551"/>
    </source>
</evidence>
<dbReference type="GO" id="GO:0034993">
    <property type="term" value="C:meiotic nuclear membrane microtubule tethering complex"/>
    <property type="evidence" value="ECO:0007669"/>
    <property type="project" value="TreeGrafter"/>
</dbReference>
<dbReference type="EMBL" id="PJQM01003025">
    <property type="protein sequence ID" value="RCH91237.1"/>
    <property type="molecule type" value="Genomic_DNA"/>
</dbReference>
<sequence>MKEPIIRTVTFFTMIVSALLVTPALYIFTKVFNQGIPNSDKRRRITSMCTGALFLWLLYIAYPHVKPYIPKDYWKPISSTPGDLYAIQYRISKWEDRVNQLGDKQLNHQTLYDDFSSKVNSEIQYIKDQLGISTTEILQKATNQQGDIEAIVQQYHTLIRKLNDIENNLLSVESKNREFISDSSQQKAIKSYVAEEVKGFLSQEEFKKYVSNELKGFVPQDVVKRYVLDELDKFVPQDVVKKYVSDELNWFIPQDMIKKYILDKLDELVIQETADFALESRGARVIHWMTSKTFQPMAPWLQATRRLLGLSSRVRTSPEMALQPQIYVGECWSMDGTRGDLGILLSEAIHVESITIDYPTPEIMNHNMSTAPRNIQVLGLKDYRNHPEMTTSLGLVQYDIHKNQSAQIFELESKGGAFEAVLIKILSNWGNSLHTDLYRIRIHGNPV</sequence>
<accession>A0A367JMT2</accession>
<dbReference type="PROSITE" id="PS51469">
    <property type="entry name" value="SUN"/>
    <property type="match status" value="1"/>
</dbReference>
<evidence type="ECO:0000313" key="8">
    <source>
        <dbReference type="EMBL" id="RCH91237.1"/>
    </source>
</evidence>
<dbReference type="Gene3D" id="2.60.120.260">
    <property type="entry name" value="Galactose-binding domain-like"/>
    <property type="match status" value="1"/>
</dbReference>
<name>A0A367JMT2_RHIST</name>
<evidence type="ECO:0000256" key="1">
    <source>
        <dbReference type="ARBA" id="ARBA00004370"/>
    </source>
</evidence>
<keyword evidence="2 6" id="KW-0812">Transmembrane</keyword>
<dbReference type="AlphaFoldDB" id="A0A367JMT2"/>
<dbReference type="InterPro" id="IPR045119">
    <property type="entry name" value="SUN1-5"/>
</dbReference>
<protein>
    <submittedName>
        <fullName evidence="8">Sad1 and UNC84 domain-containing protein</fullName>
    </submittedName>
</protein>
<reference evidence="8 9" key="1">
    <citation type="journal article" date="2018" name="G3 (Bethesda)">
        <title>Phylogenetic and Phylogenomic Definition of Rhizopus Species.</title>
        <authorList>
            <person name="Gryganskyi A.P."/>
            <person name="Golan J."/>
            <person name="Dolatabadi S."/>
            <person name="Mondo S."/>
            <person name="Robb S."/>
            <person name="Idnurm A."/>
            <person name="Muszewska A."/>
            <person name="Steczkiewicz K."/>
            <person name="Masonjones S."/>
            <person name="Liao H.L."/>
            <person name="Gajdeczka M.T."/>
            <person name="Anike F."/>
            <person name="Vuek A."/>
            <person name="Anishchenko I.M."/>
            <person name="Voigt K."/>
            <person name="de Hoog G.S."/>
            <person name="Smith M.E."/>
            <person name="Heitman J."/>
            <person name="Vilgalys R."/>
            <person name="Stajich J.E."/>
        </authorList>
    </citation>
    <scope>NUCLEOTIDE SEQUENCE [LARGE SCALE GENOMIC DNA]</scope>
    <source>
        <strain evidence="8 9">LSU 92-RS-03</strain>
    </source>
</reference>
<dbReference type="GO" id="GO:0043495">
    <property type="term" value="F:protein-membrane adaptor activity"/>
    <property type="evidence" value="ECO:0007669"/>
    <property type="project" value="TreeGrafter"/>
</dbReference>
<evidence type="ECO:0000259" key="7">
    <source>
        <dbReference type="PROSITE" id="PS51469"/>
    </source>
</evidence>
<comment type="caution">
    <text evidence="8">The sequence shown here is derived from an EMBL/GenBank/DDBJ whole genome shotgun (WGS) entry which is preliminary data.</text>
</comment>
<dbReference type="InterPro" id="IPR012919">
    <property type="entry name" value="SUN_dom"/>
</dbReference>
<gene>
    <name evidence="8" type="primary">SUN2</name>
    <name evidence="8" type="ORF">CU098_009219</name>
</gene>
<evidence type="ECO:0000256" key="6">
    <source>
        <dbReference type="SAM" id="Phobius"/>
    </source>
</evidence>